<sequence length="363" mass="39838">MATIGKKKPCPNSICLPQGGTGQVCNGATLRINSLQDSRCPVNVQCIWAGQANVTLLLSKGRASITTELILGAQPQDQAEVTLDNKVYDVLLQSVEPYPVSFGGLAWITYTDYNVQFGLWRVCHGAQSASRTCSTWSSSRNTVDSTTNAIIFAGQPGFIGAAQGLEITSIILYLIAGILIILGIIDLQKIPIEYMFIGAAALLFLTIIFLSAALGVMSVQGRNHHSGAYLDWAWWIGLLGLIMTIICVILLIIFILDVYQKHPPKLQDNNNSNFNNSYPGQQQWNNFSPMTMGQFATPPPPAYFSYPSYNQWPAGQQVPQFYPNTQVQNPFVGYGGMTDPRLTPFLAAMARQQLNNMPPGQFY</sequence>
<evidence type="ECO:0000256" key="1">
    <source>
        <dbReference type="SAM" id="Phobius"/>
    </source>
</evidence>
<dbReference type="EMBL" id="CAJNOE010000857">
    <property type="protein sequence ID" value="CAF1347455.1"/>
    <property type="molecule type" value="Genomic_DNA"/>
</dbReference>
<protein>
    <submittedName>
        <fullName evidence="2">Uncharacterized protein</fullName>
    </submittedName>
</protein>
<evidence type="ECO:0000313" key="3">
    <source>
        <dbReference type="Proteomes" id="UP000663860"/>
    </source>
</evidence>
<feature type="transmembrane region" description="Helical" evidence="1">
    <location>
        <begin position="232"/>
        <end position="256"/>
    </location>
</feature>
<evidence type="ECO:0000313" key="2">
    <source>
        <dbReference type="EMBL" id="CAF1347455.1"/>
    </source>
</evidence>
<keyword evidence="1" id="KW-0472">Membrane</keyword>
<comment type="caution">
    <text evidence="2">The sequence shown here is derived from an EMBL/GenBank/DDBJ whole genome shotgun (WGS) entry which is preliminary data.</text>
</comment>
<dbReference type="Gene3D" id="1.20.140.150">
    <property type="match status" value="1"/>
</dbReference>
<proteinExistence type="predicted"/>
<reference evidence="2" key="1">
    <citation type="submission" date="2021-02" db="EMBL/GenBank/DDBJ databases">
        <authorList>
            <person name="Nowell W R."/>
        </authorList>
    </citation>
    <scope>NUCLEOTIDE SEQUENCE</scope>
</reference>
<keyword evidence="1" id="KW-1133">Transmembrane helix</keyword>
<organism evidence="2 3">
    <name type="scientific">Adineta steineri</name>
    <dbReference type="NCBI Taxonomy" id="433720"/>
    <lineage>
        <taxon>Eukaryota</taxon>
        <taxon>Metazoa</taxon>
        <taxon>Spiralia</taxon>
        <taxon>Gnathifera</taxon>
        <taxon>Rotifera</taxon>
        <taxon>Eurotatoria</taxon>
        <taxon>Bdelloidea</taxon>
        <taxon>Adinetida</taxon>
        <taxon>Adinetidae</taxon>
        <taxon>Adineta</taxon>
    </lineage>
</organism>
<name>A0A815H4P2_9BILA</name>
<dbReference type="Proteomes" id="UP000663860">
    <property type="component" value="Unassembled WGS sequence"/>
</dbReference>
<dbReference type="AlphaFoldDB" id="A0A815H4P2"/>
<gene>
    <name evidence="2" type="ORF">IZO911_LOCUS36580</name>
</gene>
<feature type="transmembrane region" description="Helical" evidence="1">
    <location>
        <begin position="170"/>
        <end position="187"/>
    </location>
</feature>
<accession>A0A815H4P2</accession>
<feature type="transmembrane region" description="Helical" evidence="1">
    <location>
        <begin position="194"/>
        <end position="220"/>
    </location>
</feature>
<keyword evidence="1" id="KW-0812">Transmembrane</keyword>